<evidence type="ECO:0000256" key="1">
    <source>
        <dbReference type="SAM" id="MobiDB-lite"/>
    </source>
</evidence>
<feature type="region of interest" description="Disordered" evidence="1">
    <location>
        <begin position="50"/>
        <end position="84"/>
    </location>
</feature>
<comment type="caution">
    <text evidence="2">The sequence shown here is derived from an EMBL/GenBank/DDBJ whole genome shotgun (WGS) entry which is preliminary data.</text>
</comment>
<accession>A0ABP1G086</accession>
<dbReference type="Proteomes" id="UP001497392">
    <property type="component" value="Unassembled WGS sequence"/>
</dbReference>
<name>A0ABP1G086_9CHLO</name>
<proteinExistence type="predicted"/>
<sequence>MCRTLQTRQAPASSSTVTEMELQNMTQPETGPLTMARRNLRSANLTAIPEAQDGTGMPEPPSQTTPVQISPGGQSFYSTQSSPSASEVNDAIAIAMPTESPDMDENALLLQTSKKITYSAGGGLATGAGFSLHWKIGLGALGTTMAALIVQWSRIELARRKGEDPF</sequence>
<feature type="region of interest" description="Disordered" evidence="1">
    <location>
        <begin position="1"/>
        <end position="21"/>
    </location>
</feature>
<protein>
    <submittedName>
        <fullName evidence="2">G8368 protein</fullName>
    </submittedName>
</protein>
<reference evidence="2 3" key="1">
    <citation type="submission" date="2024-06" db="EMBL/GenBank/DDBJ databases">
        <authorList>
            <person name="Kraege A."/>
            <person name="Thomma B."/>
        </authorList>
    </citation>
    <scope>NUCLEOTIDE SEQUENCE [LARGE SCALE GENOMIC DNA]</scope>
</reference>
<keyword evidence="3" id="KW-1185">Reference proteome</keyword>
<feature type="compositionally biased region" description="Polar residues" evidence="1">
    <location>
        <begin position="64"/>
        <end position="84"/>
    </location>
</feature>
<dbReference type="EMBL" id="CAXHTA020000012">
    <property type="protein sequence ID" value="CAL5225535.1"/>
    <property type="molecule type" value="Genomic_DNA"/>
</dbReference>
<evidence type="ECO:0000313" key="2">
    <source>
        <dbReference type="EMBL" id="CAL5225535.1"/>
    </source>
</evidence>
<gene>
    <name evidence="2" type="primary">g8368</name>
    <name evidence="2" type="ORF">VP750_LOCUS7194</name>
</gene>
<evidence type="ECO:0000313" key="3">
    <source>
        <dbReference type="Proteomes" id="UP001497392"/>
    </source>
</evidence>
<organism evidence="2 3">
    <name type="scientific">Coccomyxa viridis</name>
    <dbReference type="NCBI Taxonomy" id="1274662"/>
    <lineage>
        <taxon>Eukaryota</taxon>
        <taxon>Viridiplantae</taxon>
        <taxon>Chlorophyta</taxon>
        <taxon>core chlorophytes</taxon>
        <taxon>Trebouxiophyceae</taxon>
        <taxon>Trebouxiophyceae incertae sedis</taxon>
        <taxon>Coccomyxaceae</taxon>
        <taxon>Coccomyxa</taxon>
    </lineage>
</organism>